<keyword evidence="6" id="KW-1185">Reference proteome</keyword>
<dbReference type="Pfam" id="PF07249">
    <property type="entry name" value="Cerato-platanin"/>
    <property type="match status" value="1"/>
</dbReference>
<evidence type="ECO:0000256" key="3">
    <source>
        <dbReference type="ARBA" id="ARBA00022525"/>
    </source>
</evidence>
<feature type="chain" id="PRO_5042264924" description="Cerato-platanin" evidence="4">
    <location>
        <begin position="20"/>
        <end position="148"/>
    </location>
</feature>
<evidence type="ECO:0000313" key="6">
    <source>
        <dbReference type="Proteomes" id="UP001212997"/>
    </source>
</evidence>
<comment type="similarity">
    <text evidence="2">Belongs to the cerato-platanin family.</text>
</comment>
<accession>A0AAD5VFW9</accession>
<reference evidence="5" key="1">
    <citation type="submission" date="2022-07" db="EMBL/GenBank/DDBJ databases">
        <title>Genome Sequence of Physisporinus lineatus.</title>
        <authorList>
            <person name="Buettner E."/>
        </authorList>
    </citation>
    <scope>NUCLEOTIDE SEQUENCE</scope>
    <source>
        <strain evidence="5">VT162</strain>
    </source>
</reference>
<organism evidence="5 6">
    <name type="scientific">Meripilus lineatus</name>
    <dbReference type="NCBI Taxonomy" id="2056292"/>
    <lineage>
        <taxon>Eukaryota</taxon>
        <taxon>Fungi</taxon>
        <taxon>Dikarya</taxon>
        <taxon>Basidiomycota</taxon>
        <taxon>Agaricomycotina</taxon>
        <taxon>Agaricomycetes</taxon>
        <taxon>Polyporales</taxon>
        <taxon>Meripilaceae</taxon>
        <taxon>Meripilus</taxon>
    </lineage>
</organism>
<dbReference type="Gene3D" id="2.40.40.10">
    <property type="entry name" value="RlpA-like domain"/>
    <property type="match status" value="1"/>
</dbReference>
<evidence type="ECO:0000313" key="5">
    <source>
        <dbReference type="EMBL" id="KAJ3490377.1"/>
    </source>
</evidence>
<evidence type="ECO:0008006" key="7">
    <source>
        <dbReference type="Google" id="ProtNLM"/>
    </source>
</evidence>
<evidence type="ECO:0000256" key="1">
    <source>
        <dbReference type="ARBA" id="ARBA00004613"/>
    </source>
</evidence>
<dbReference type="Proteomes" id="UP001212997">
    <property type="component" value="Unassembled WGS sequence"/>
</dbReference>
<dbReference type="EMBL" id="JANAWD010000029">
    <property type="protein sequence ID" value="KAJ3490377.1"/>
    <property type="molecule type" value="Genomic_DNA"/>
</dbReference>
<evidence type="ECO:0000256" key="2">
    <source>
        <dbReference type="ARBA" id="ARBA00010421"/>
    </source>
</evidence>
<evidence type="ECO:0000256" key="4">
    <source>
        <dbReference type="SAM" id="SignalP"/>
    </source>
</evidence>
<protein>
    <recommendedName>
        <fullName evidence="7">Cerato-platanin</fullName>
    </recommendedName>
</protein>
<keyword evidence="4" id="KW-0732">Signal</keyword>
<dbReference type="AlphaFoldDB" id="A0AAD5VFW9"/>
<proteinExistence type="inferred from homology"/>
<sequence length="148" mass="16167">MLPTIILIVFMFLFPPSLAASPPSSPINLTSSPYYDDKQFPLSKLGRCSDVLVGKDRKVLGDLKNFPKVGLAYFVHGPQTDCGSCWRLSYKNDSIDVLALDNAGDGFVLSEEALKMLTGTTTGRFSAMIQQVPTGSSLSRWFLPERSG</sequence>
<feature type="signal peptide" evidence="4">
    <location>
        <begin position="1"/>
        <end position="19"/>
    </location>
</feature>
<dbReference type="GO" id="GO:0005576">
    <property type="term" value="C:extracellular region"/>
    <property type="evidence" value="ECO:0007669"/>
    <property type="project" value="UniProtKB-SubCell"/>
</dbReference>
<dbReference type="SUPFAM" id="SSF50685">
    <property type="entry name" value="Barwin-like endoglucanases"/>
    <property type="match status" value="1"/>
</dbReference>
<keyword evidence="3" id="KW-0964">Secreted</keyword>
<comment type="caution">
    <text evidence="5">The sequence shown here is derived from an EMBL/GenBank/DDBJ whole genome shotgun (WGS) entry which is preliminary data.</text>
</comment>
<name>A0AAD5VFW9_9APHY</name>
<dbReference type="CDD" id="cd22778">
    <property type="entry name" value="DPBB_CEPL-like"/>
    <property type="match status" value="1"/>
</dbReference>
<comment type="subcellular location">
    <subcellularLocation>
        <location evidence="1">Secreted</location>
    </subcellularLocation>
</comment>
<gene>
    <name evidence="5" type="ORF">NLI96_g1466</name>
</gene>
<dbReference type="InterPro" id="IPR010829">
    <property type="entry name" value="Cerato-platanin"/>
</dbReference>
<dbReference type="InterPro" id="IPR036908">
    <property type="entry name" value="RlpA-like_sf"/>
</dbReference>